<name>A1RVP0_PYRIL</name>
<protein>
    <submittedName>
        <fullName evidence="1">Uncharacterized protein</fullName>
    </submittedName>
</protein>
<dbReference type="RefSeq" id="WP_011763597.1">
    <property type="nucleotide sequence ID" value="NC_008701.1"/>
</dbReference>
<dbReference type="GeneID" id="4617884"/>
<sequence>MNLKTLVASVLASVVSADVHTVYALVSVARDELRERFEVSLPAVEEALRQLVDEGYAAEYEELTLDLKKRVKKYVIRDKIRELAQPLPPKTQQIAKLKYVTPTFYYLLNQQK</sequence>
<proteinExistence type="predicted"/>
<gene>
    <name evidence="1" type="ordered locus">Pisl_1874</name>
</gene>
<dbReference type="OrthoDB" id="28675at2157"/>
<evidence type="ECO:0000313" key="1">
    <source>
        <dbReference type="EMBL" id="ABL89022.1"/>
    </source>
</evidence>
<reference evidence="1" key="1">
    <citation type="submission" date="2006-12" db="EMBL/GenBank/DDBJ databases">
        <title>Complete sequence of Pyrobaculum islandicum DSM 4184.</title>
        <authorList>
            <person name="Copeland A."/>
            <person name="Lucas S."/>
            <person name="Lapidus A."/>
            <person name="Barry K."/>
            <person name="Detter J.C."/>
            <person name="Glavina del Rio T."/>
            <person name="Dalin E."/>
            <person name="Tice H."/>
            <person name="Pitluck S."/>
            <person name="Meincke L."/>
            <person name="Brettin T."/>
            <person name="Bruce D."/>
            <person name="Han C."/>
            <person name="Tapia R."/>
            <person name="Gilna P."/>
            <person name="Schmutz J."/>
            <person name="Larimer F."/>
            <person name="Land M."/>
            <person name="Hauser L."/>
            <person name="Kyrpides N."/>
            <person name="Mikhailova N."/>
            <person name="Cozen A.E."/>
            <person name="Fitz-Gibbon S.T."/>
            <person name="House C.H."/>
            <person name="Saltikov C."/>
            <person name="Lowe T."/>
            <person name="Richardson P."/>
        </authorList>
    </citation>
    <scope>NUCLEOTIDE SEQUENCE [LARGE SCALE GENOMIC DNA]</scope>
    <source>
        <strain evidence="1">DSM 4184</strain>
    </source>
</reference>
<dbReference type="HOGENOM" id="CLU_2115568_0_0_2"/>
<keyword evidence="2" id="KW-1185">Reference proteome</keyword>
<evidence type="ECO:0000313" key="2">
    <source>
        <dbReference type="Proteomes" id="UP000002595"/>
    </source>
</evidence>
<organism evidence="1 2">
    <name type="scientific">Pyrobaculum islandicum (strain DSM 4184 / JCM 9189 / GEO3)</name>
    <dbReference type="NCBI Taxonomy" id="384616"/>
    <lineage>
        <taxon>Archaea</taxon>
        <taxon>Thermoproteota</taxon>
        <taxon>Thermoprotei</taxon>
        <taxon>Thermoproteales</taxon>
        <taxon>Thermoproteaceae</taxon>
        <taxon>Pyrobaculum</taxon>
    </lineage>
</organism>
<dbReference type="KEGG" id="pis:Pisl_1874"/>
<dbReference type="Proteomes" id="UP000002595">
    <property type="component" value="Chromosome"/>
</dbReference>
<dbReference type="AlphaFoldDB" id="A1RVP0"/>
<dbReference type="EMBL" id="CP000504">
    <property type="protein sequence ID" value="ABL89022.1"/>
    <property type="molecule type" value="Genomic_DNA"/>
</dbReference>
<dbReference type="eggNOG" id="arCOG05687">
    <property type="taxonomic scope" value="Archaea"/>
</dbReference>
<accession>A1RVP0</accession>